<evidence type="ECO:0000313" key="2">
    <source>
        <dbReference type="Proteomes" id="UP000468735"/>
    </source>
</evidence>
<dbReference type="OrthoDB" id="9803237at2"/>
<dbReference type="Proteomes" id="UP000468735">
    <property type="component" value="Unassembled WGS sequence"/>
</dbReference>
<dbReference type="RefSeq" id="WP_151556760.1">
    <property type="nucleotide sequence ID" value="NZ_WBMT01000001.1"/>
</dbReference>
<dbReference type="AlphaFoldDB" id="A0A6H9Z769"/>
<sequence>MRWQTPICAISGWCLRPELDEAGIHPTSRLPQLAHGTNVHVAGLVAHRRRRVLPVEDETGMANVLISPALFDRQRRIILDAAALTIFGRLERAGGATDIIAARLTPLRVVTGRDVRRGR</sequence>
<comment type="caution">
    <text evidence="1">The sequence shown here is derived from an EMBL/GenBank/DDBJ whole genome shotgun (WGS) entry which is preliminary data.</text>
</comment>
<name>A0A6H9Z769_9ACTN</name>
<proteinExistence type="predicted"/>
<protein>
    <recommendedName>
        <fullName evidence="3">OB domain-containing protein</fullName>
    </recommendedName>
</protein>
<keyword evidence="2" id="KW-1185">Reference proteome</keyword>
<gene>
    <name evidence="1" type="ORF">F8566_00240</name>
</gene>
<organism evidence="1 2">
    <name type="scientific">Actinomadura rudentiformis</name>
    <dbReference type="NCBI Taxonomy" id="359158"/>
    <lineage>
        <taxon>Bacteria</taxon>
        <taxon>Bacillati</taxon>
        <taxon>Actinomycetota</taxon>
        <taxon>Actinomycetes</taxon>
        <taxon>Streptosporangiales</taxon>
        <taxon>Thermomonosporaceae</taxon>
        <taxon>Actinomadura</taxon>
    </lineage>
</organism>
<evidence type="ECO:0000313" key="1">
    <source>
        <dbReference type="EMBL" id="KAB2352186.1"/>
    </source>
</evidence>
<evidence type="ECO:0008006" key="3">
    <source>
        <dbReference type="Google" id="ProtNLM"/>
    </source>
</evidence>
<dbReference type="EMBL" id="WBMT01000001">
    <property type="protein sequence ID" value="KAB2352186.1"/>
    <property type="molecule type" value="Genomic_DNA"/>
</dbReference>
<reference evidence="1 2" key="1">
    <citation type="submission" date="2019-09" db="EMBL/GenBank/DDBJ databases">
        <title>Actinomadura physcomitrii sp. nov., a novel actinomycete isolated from moss [Physcomitrium sphaericum (Ludw) Fuernr].</title>
        <authorList>
            <person name="Zhuang X."/>
            <person name="Liu C."/>
        </authorList>
    </citation>
    <scope>NUCLEOTIDE SEQUENCE [LARGE SCALE GENOMIC DNA]</scope>
    <source>
        <strain evidence="1 2">HMC1</strain>
    </source>
</reference>
<accession>A0A6H9Z769</accession>
<dbReference type="CDD" id="cd04485">
    <property type="entry name" value="DnaE_OBF"/>
    <property type="match status" value="1"/>
</dbReference>